<accession>A0A514TUJ4</accession>
<evidence type="ECO:0000313" key="1">
    <source>
        <dbReference type="EMBL" id="QDJ96695.1"/>
    </source>
</evidence>
<dbReference type="EMBL" id="MN032614">
    <property type="protein sequence ID" value="QDJ96695.1"/>
    <property type="molecule type" value="Genomic_DNA"/>
</dbReference>
<gene>
    <name evidence="1" type="ORF">PS1_0184</name>
</gene>
<keyword evidence="2" id="KW-1185">Reference proteome</keyword>
<organism evidence="1 2">
    <name type="scientific">Aeromonas phage PS1</name>
    <dbReference type="NCBI Taxonomy" id="2591406"/>
    <lineage>
        <taxon>Viruses</taxon>
        <taxon>Duplodnaviria</taxon>
        <taxon>Heunggongvirae</taxon>
        <taxon>Uroviricota</taxon>
        <taxon>Caudoviricetes</taxon>
        <taxon>Chimalliviridae</taxon>
        <taxon>Ferozepurvirus</taxon>
        <taxon>Ferozepurvirus PS1</taxon>
    </lineage>
</organism>
<proteinExistence type="predicted"/>
<name>A0A514TUJ4_9CAUD</name>
<protein>
    <submittedName>
        <fullName evidence="1">Uncharacterized protein</fullName>
    </submittedName>
</protein>
<reference evidence="1" key="1">
    <citation type="submission" date="2019-06" db="EMBL/GenBank/DDBJ databases">
        <title>Complete genome sequence of Aeromonas hydrophila bacteriophage PS1.</title>
        <authorList>
            <person name="Rai S."/>
            <person name="Tyagi A."/>
            <person name="Kumar N."/>
            <person name="Singh N."/>
        </authorList>
    </citation>
    <scope>NUCLEOTIDE SEQUENCE [LARGE SCALE GENOMIC DNA]</scope>
</reference>
<dbReference type="Proteomes" id="UP000317703">
    <property type="component" value="Segment"/>
</dbReference>
<evidence type="ECO:0000313" key="2">
    <source>
        <dbReference type="Proteomes" id="UP000317703"/>
    </source>
</evidence>
<sequence>MIKGIKQGQVVVGKVKHPKVGMFPTNLILFAVEGEAEDLGLDLEWVQEPVVFETTVDLGHRDGYVKAIKGYTRTLDKEFGRKLECLADSIHGSSSSYFFDVLDSSHSICLLLSKNHGVQLDERWK</sequence>